<keyword evidence="2" id="KW-0418">Kinase</keyword>
<feature type="signal peptide" evidence="1">
    <location>
        <begin position="1"/>
        <end position="19"/>
    </location>
</feature>
<name>A0ABW3NAZ8_9FLAO</name>
<feature type="chain" id="PRO_5046518810" evidence="1">
    <location>
        <begin position="20"/>
        <end position="476"/>
    </location>
</feature>
<dbReference type="Proteomes" id="UP001597013">
    <property type="component" value="Unassembled WGS sequence"/>
</dbReference>
<dbReference type="Pfam" id="PF08757">
    <property type="entry name" value="CotH"/>
    <property type="match status" value="1"/>
</dbReference>
<organism evidence="2 3">
    <name type="scientific">Winogradskyella litorisediminis</name>
    <dbReference type="NCBI Taxonomy" id="1156618"/>
    <lineage>
        <taxon>Bacteria</taxon>
        <taxon>Pseudomonadati</taxon>
        <taxon>Bacteroidota</taxon>
        <taxon>Flavobacteriia</taxon>
        <taxon>Flavobacteriales</taxon>
        <taxon>Flavobacteriaceae</taxon>
        <taxon>Winogradskyella</taxon>
    </lineage>
</organism>
<proteinExistence type="predicted"/>
<protein>
    <submittedName>
        <fullName evidence="2">CotH kinase family protein</fullName>
    </submittedName>
</protein>
<keyword evidence="1" id="KW-0732">Signal</keyword>
<dbReference type="EMBL" id="JBHTJL010000011">
    <property type="protein sequence ID" value="MFD1063491.1"/>
    <property type="molecule type" value="Genomic_DNA"/>
</dbReference>
<reference evidence="3" key="1">
    <citation type="journal article" date="2019" name="Int. J. Syst. Evol. Microbiol.">
        <title>The Global Catalogue of Microorganisms (GCM) 10K type strain sequencing project: providing services to taxonomists for standard genome sequencing and annotation.</title>
        <authorList>
            <consortium name="The Broad Institute Genomics Platform"/>
            <consortium name="The Broad Institute Genome Sequencing Center for Infectious Disease"/>
            <person name="Wu L."/>
            <person name="Ma J."/>
        </authorList>
    </citation>
    <scope>NUCLEOTIDE SEQUENCE [LARGE SCALE GENOMIC DNA]</scope>
    <source>
        <strain evidence="3">CCUG 62215</strain>
    </source>
</reference>
<dbReference type="RefSeq" id="WP_386130498.1">
    <property type="nucleotide sequence ID" value="NZ_JBHTJL010000011.1"/>
</dbReference>
<evidence type="ECO:0000256" key="1">
    <source>
        <dbReference type="SAM" id="SignalP"/>
    </source>
</evidence>
<gene>
    <name evidence="2" type="ORF">ACFQ1Q_09560</name>
</gene>
<evidence type="ECO:0000313" key="2">
    <source>
        <dbReference type="EMBL" id="MFD1063491.1"/>
    </source>
</evidence>
<dbReference type="PROSITE" id="PS51257">
    <property type="entry name" value="PROKAR_LIPOPROTEIN"/>
    <property type="match status" value="1"/>
</dbReference>
<accession>A0ABW3NAZ8</accession>
<comment type="caution">
    <text evidence="2">The sequence shown here is derived from an EMBL/GenBank/DDBJ whole genome shotgun (WGS) entry which is preliminary data.</text>
</comment>
<keyword evidence="2" id="KW-0808">Transferase</keyword>
<sequence>MKHTIALIFLLFFVSTSCSQDIIAEKGSYGIDIERKIIVWHQTNLASQNVKSITFDKTYVFDKKGEKLTHNNAISVKADTKYKLYITKLPIIHISMNDAQINSRKKIEGKFSYYDDKQFVESVMGVRHRGNLSLSFDKKSFDLELWKDATTQESVDAQFLHMRSDDDWILDAMFNEPIRLRSFVATNLWNETHKPYYLGKEPEAKSGFDVAYVEVFKNNKYYGLYQLMESVDRKQLQVKKNKGDTIRGRIYRANSYEGGPDFSKASPEYDNVFKSWIGWESNYPFIDYTSDFGDLSRFQNLVVNSSNEDFKTKISEEFVLDNAIDYYIFVNIIRATDNLGKNYSLAKYDANQPYFIVPWDLDGTFGVIQDGKRIATTDDVLTNGLFKRLIAQNPQGYKGKLKTRWKELRGTVYNDRNLFSKIDAIYNSFTDELVYEREFLVWQNKLNELSNAEHYAYLEDWLKKRLAYLDRYFEGL</sequence>
<keyword evidence="3" id="KW-1185">Reference proteome</keyword>
<dbReference type="InterPro" id="IPR014867">
    <property type="entry name" value="Spore_coat_CotH_CotH2/3/7"/>
</dbReference>
<dbReference type="GO" id="GO:0016301">
    <property type="term" value="F:kinase activity"/>
    <property type="evidence" value="ECO:0007669"/>
    <property type="project" value="UniProtKB-KW"/>
</dbReference>
<evidence type="ECO:0000313" key="3">
    <source>
        <dbReference type="Proteomes" id="UP001597013"/>
    </source>
</evidence>